<comment type="caution">
    <text evidence="2">The sequence shown here is derived from an EMBL/GenBank/DDBJ whole genome shotgun (WGS) entry which is preliminary data.</text>
</comment>
<reference evidence="2" key="1">
    <citation type="submission" date="2020-05" db="EMBL/GenBank/DDBJ databases">
        <title>WGS assembly of Panicum virgatum.</title>
        <authorList>
            <person name="Lovell J.T."/>
            <person name="Jenkins J."/>
            <person name="Shu S."/>
            <person name="Juenger T.E."/>
            <person name="Schmutz J."/>
        </authorList>
    </citation>
    <scope>NUCLEOTIDE SEQUENCE</scope>
    <source>
        <strain evidence="2">AP13</strain>
    </source>
</reference>
<sequence length="204" mass="22110">MRLGSAESQKESGRGLAEQTGFNHHQKKKQGSIQADLPGPAFHSRRRPAQGQHPSRRRRRRRNGQGQRVRGGVCVHRGPSSSPSRFRAAFAAEGEAPAGGRGVPRGGRLHRRAGDLRHLPHAEPRLRHRPLPAARRLAGVPLRLPGPPRPHRGPPHVRGHAGPLQAAPAHRLRPGVPPGPRGAALRGAPRHRPVRAQAQPLFGT</sequence>
<evidence type="ECO:0000313" key="3">
    <source>
        <dbReference type="Proteomes" id="UP000823388"/>
    </source>
</evidence>
<dbReference type="Proteomes" id="UP000823388">
    <property type="component" value="Chromosome 1K"/>
</dbReference>
<feature type="compositionally biased region" description="Basic residues" evidence="1">
    <location>
        <begin position="149"/>
        <end position="159"/>
    </location>
</feature>
<keyword evidence="3" id="KW-1185">Reference proteome</keyword>
<protein>
    <submittedName>
        <fullName evidence="2">Uncharacterized protein</fullName>
    </submittedName>
</protein>
<feature type="compositionally biased region" description="Low complexity" evidence="1">
    <location>
        <begin position="64"/>
        <end position="96"/>
    </location>
</feature>
<gene>
    <name evidence="2" type="ORF">PVAP13_1KG203305</name>
</gene>
<feature type="region of interest" description="Disordered" evidence="1">
    <location>
        <begin position="1"/>
        <end position="109"/>
    </location>
</feature>
<dbReference type="EMBL" id="CM029037">
    <property type="protein sequence ID" value="KAG2657602.1"/>
    <property type="molecule type" value="Genomic_DNA"/>
</dbReference>
<name>A0A8T0X7R7_PANVG</name>
<accession>A0A8T0X7R7</accession>
<feature type="compositionally biased region" description="Basic residues" evidence="1">
    <location>
        <begin position="43"/>
        <end position="63"/>
    </location>
</feature>
<dbReference type="AlphaFoldDB" id="A0A8T0X7R7"/>
<evidence type="ECO:0000313" key="2">
    <source>
        <dbReference type="EMBL" id="KAG2657602.1"/>
    </source>
</evidence>
<proteinExistence type="predicted"/>
<organism evidence="2 3">
    <name type="scientific">Panicum virgatum</name>
    <name type="common">Blackwell switchgrass</name>
    <dbReference type="NCBI Taxonomy" id="38727"/>
    <lineage>
        <taxon>Eukaryota</taxon>
        <taxon>Viridiplantae</taxon>
        <taxon>Streptophyta</taxon>
        <taxon>Embryophyta</taxon>
        <taxon>Tracheophyta</taxon>
        <taxon>Spermatophyta</taxon>
        <taxon>Magnoliopsida</taxon>
        <taxon>Liliopsida</taxon>
        <taxon>Poales</taxon>
        <taxon>Poaceae</taxon>
        <taxon>PACMAD clade</taxon>
        <taxon>Panicoideae</taxon>
        <taxon>Panicodae</taxon>
        <taxon>Paniceae</taxon>
        <taxon>Panicinae</taxon>
        <taxon>Panicum</taxon>
        <taxon>Panicum sect. Hiantes</taxon>
    </lineage>
</organism>
<evidence type="ECO:0000256" key="1">
    <source>
        <dbReference type="SAM" id="MobiDB-lite"/>
    </source>
</evidence>
<feature type="region of interest" description="Disordered" evidence="1">
    <location>
        <begin position="143"/>
        <end position="204"/>
    </location>
</feature>